<keyword evidence="2" id="KW-0805">Transcription regulation</keyword>
<proteinExistence type="inferred from homology"/>
<dbReference type="InterPro" id="IPR036388">
    <property type="entry name" value="WH-like_DNA-bd_sf"/>
</dbReference>
<keyword evidence="8" id="KW-1185">Reference proteome</keyword>
<dbReference type="Pfam" id="PF00126">
    <property type="entry name" value="HTH_1"/>
    <property type="match status" value="1"/>
</dbReference>
<dbReference type="GO" id="GO:0003700">
    <property type="term" value="F:DNA-binding transcription factor activity"/>
    <property type="evidence" value="ECO:0007669"/>
    <property type="project" value="InterPro"/>
</dbReference>
<protein>
    <submittedName>
        <fullName evidence="7">LysR family transcriptional regulator</fullName>
    </submittedName>
</protein>
<evidence type="ECO:0000256" key="4">
    <source>
        <dbReference type="ARBA" id="ARBA00023159"/>
    </source>
</evidence>
<dbReference type="AlphaFoldDB" id="A0A2R4XIP7"/>
<organism evidence="7 8">
    <name type="scientific">Orrella marina</name>
    <dbReference type="NCBI Taxonomy" id="2163011"/>
    <lineage>
        <taxon>Bacteria</taxon>
        <taxon>Pseudomonadati</taxon>
        <taxon>Pseudomonadota</taxon>
        <taxon>Betaproteobacteria</taxon>
        <taxon>Burkholderiales</taxon>
        <taxon>Alcaligenaceae</taxon>
        <taxon>Orrella</taxon>
    </lineage>
</organism>
<keyword evidence="3" id="KW-0238">DNA-binding</keyword>
<dbReference type="EMBL" id="CP028901">
    <property type="protein sequence ID" value="AWB33696.1"/>
    <property type="molecule type" value="Genomic_DNA"/>
</dbReference>
<dbReference type="Gene3D" id="1.10.10.10">
    <property type="entry name" value="Winged helix-like DNA-binding domain superfamily/Winged helix DNA-binding domain"/>
    <property type="match status" value="1"/>
</dbReference>
<evidence type="ECO:0000256" key="5">
    <source>
        <dbReference type="ARBA" id="ARBA00023163"/>
    </source>
</evidence>
<dbReference type="Pfam" id="PF03466">
    <property type="entry name" value="LysR_substrate"/>
    <property type="match status" value="1"/>
</dbReference>
<comment type="similarity">
    <text evidence="1">Belongs to the LysR transcriptional regulatory family.</text>
</comment>
<evidence type="ECO:0000313" key="7">
    <source>
        <dbReference type="EMBL" id="AWB33696.1"/>
    </source>
</evidence>
<evidence type="ECO:0000313" key="8">
    <source>
        <dbReference type="Proteomes" id="UP000244571"/>
    </source>
</evidence>
<dbReference type="SUPFAM" id="SSF46785">
    <property type="entry name" value="Winged helix' DNA-binding domain"/>
    <property type="match status" value="1"/>
</dbReference>
<gene>
    <name evidence="7" type="ORF">DBV39_08265</name>
</gene>
<name>A0A2R4XIP7_9BURK</name>
<dbReference type="GO" id="GO:0003677">
    <property type="term" value="F:DNA binding"/>
    <property type="evidence" value="ECO:0007669"/>
    <property type="project" value="UniProtKB-KW"/>
</dbReference>
<dbReference type="PANTHER" id="PTHR30293:SF0">
    <property type="entry name" value="NITROGEN ASSIMILATION REGULATORY PROTEIN NAC"/>
    <property type="match status" value="1"/>
</dbReference>
<sequence length="314" mass="33849">MNLKQLKYFLAIAEHGTFLKASEKVFIAQSALSHQIALLEDELGTSLFHRSRRGVTLTEAGEVLMAHARSILRQVDDARESLASLTDSPAGKVTFGIPHSVSNALALPLLQTTRKDLPRVNLELTEELTGNLSRQLHAGQIHMAVLFDDGTLDDFVCEPLLVERLSLITPVAMTPAGDAISLHEALGMPLILPAQPHGVRPLIEQAAVMAGFAEPNVIADISSISILRTSLLAGMGCTLLPVMPLINEIQQQQLQATPVHSPELTRTVTLCRSAHIPMSAAASSVWNTCVTLAQTLSESGVWRDAVVATRHLAH</sequence>
<reference evidence="7 8" key="1">
    <citation type="submission" date="2018-04" db="EMBL/GenBank/DDBJ databases">
        <title>Bordetella sp. HZ20 isolated from seawater.</title>
        <authorList>
            <person name="Sun C."/>
        </authorList>
    </citation>
    <scope>NUCLEOTIDE SEQUENCE [LARGE SCALE GENOMIC DNA]</scope>
    <source>
        <strain evidence="7 8">HZ20</strain>
    </source>
</reference>
<dbReference type="InterPro" id="IPR000847">
    <property type="entry name" value="LysR_HTH_N"/>
</dbReference>
<dbReference type="PROSITE" id="PS50931">
    <property type="entry name" value="HTH_LYSR"/>
    <property type="match status" value="1"/>
</dbReference>
<dbReference type="Proteomes" id="UP000244571">
    <property type="component" value="Chromosome"/>
</dbReference>
<dbReference type="PANTHER" id="PTHR30293">
    <property type="entry name" value="TRANSCRIPTIONAL REGULATORY PROTEIN NAC-RELATED"/>
    <property type="match status" value="1"/>
</dbReference>
<keyword evidence="5" id="KW-0804">Transcription</keyword>
<dbReference type="RefSeq" id="WP_108621125.1">
    <property type="nucleotide sequence ID" value="NZ_CP028901.1"/>
</dbReference>
<dbReference type="FunFam" id="1.10.10.10:FF:000001">
    <property type="entry name" value="LysR family transcriptional regulator"/>
    <property type="match status" value="1"/>
</dbReference>
<evidence type="ECO:0000256" key="2">
    <source>
        <dbReference type="ARBA" id="ARBA00023015"/>
    </source>
</evidence>
<accession>A0A2R4XIP7</accession>
<evidence type="ECO:0000256" key="3">
    <source>
        <dbReference type="ARBA" id="ARBA00023125"/>
    </source>
</evidence>
<evidence type="ECO:0000256" key="1">
    <source>
        <dbReference type="ARBA" id="ARBA00009437"/>
    </source>
</evidence>
<dbReference type="InterPro" id="IPR005119">
    <property type="entry name" value="LysR_subst-bd"/>
</dbReference>
<dbReference type="InterPro" id="IPR036390">
    <property type="entry name" value="WH_DNA-bd_sf"/>
</dbReference>
<dbReference type="PRINTS" id="PR00039">
    <property type="entry name" value="HTHLYSR"/>
</dbReference>
<dbReference type="OrthoDB" id="8587114at2"/>
<dbReference type="SUPFAM" id="SSF53850">
    <property type="entry name" value="Periplasmic binding protein-like II"/>
    <property type="match status" value="1"/>
</dbReference>
<keyword evidence="4" id="KW-0010">Activator</keyword>
<evidence type="ECO:0000259" key="6">
    <source>
        <dbReference type="PROSITE" id="PS50931"/>
    </source>
</evidence>
<dbReference type="GO" id="GO:2000142">
    <property type="term" value="P:regulation of DNA-templated transcription initiation"/>
    <property type="evidence" value="ECO:0007669"/>
    <property type="project" value="TreeGrafter"/>
</dbReference>
<feature type="domain" description="HTH lysR-type" evidence="6">
    <location>
        <begin position="1"/>
        <end position="58"/>
    </location>
</feature>
<dbReference type="Gene3D" id="3.40.190.290">
    <property type="match status" value="1"/>
</dbReference>
<dbReference type="KEGG" id="boz:DBV39_08265"/>